<evidence type="ECO:0000313" key="2">
    <source>
        <dbReference type="Proteomes" id="UP000516132"/>
    </source>
</evidence>
<keyword evidence="2" id="KW-1185">Reference proteome</keyword>
<name>A0A7G9V1Z2_9CAUD</name>
<dbReference type="EMBL" id="MT670419">
    <property type="protein sequence ID" value="QNO00298.1"/>
    <property type="molecule type" value="Genomic_DNA"/>
</dbReference>
<protein>
    <submittedName>
        <fullName evidence="1">Uncharacterized protein</fullName>
    </submittedName>
</protein>
<gene>
    <name evidence="1" type="ORF">phiPsa315_141</name>
</gene>
<accession>A0A7G9V1Z2</accession>
<dbReference type="Proteomes" id="UP000516132">
    <property type="component" value="Segment"/>
</dbReference>
<evidence type="ECO:0000313" key="1">
    <source>
        <dbReference type="EMBL" id="QNO00298.1"/>
    </source>
</evidence>
<sequence>MQQLIEYFSPTKLAELETKVASPYGFRMARQELEVYNNRDALAMLADKIEELRGITAKVEEIQKFAEDNGLEDMVSFCCWNNAEYEIDNILQADVQYDAMKWMRSNHDC</sequence>
<reference evidence="1 2" key="1">
    <citation type="submission" date="2020-06" db="EMBL/GenBank/DDBJ databases">
        <title>Characterization of Pseudomonas phiPsa374-like phages.</title>
        <authorList>
            <person name="Warring S."/>
            <person name="Malone L.M."/>
            <person name="Easingwood R.A."/>
            <person name="Rigano L."/>
            <person name="Frampton R.A."/>
            <person name="Lopez Acedo E."/>
            <person name="Templeton M.D."/>
            <person name="Kleffmann T."/>
            <person name="Bostina M."/>
            <person name="Fineran P.C."/>
        </authorList>
    </citation>
    <scope>NUCLEOTIDE SEQUENCE [LARGE SCALE GENOMIC DNA]</scope>
</reference>
<proteinExistence type="predicted"/>
<organism evidence="1 2">
    <name type="scientific">Pseudomonas phage phiPsa315</name>
    <dbReference type="NCBI Taxonomy" id="1460363"/>
    <lineage>
        <taxon>Viruses</taxon>
        <taxon>Duplodnaviria</taxon>
        <taxon>Heunggongvirae</taxon>
        <taxon>Uroviricota</taxon>
        <taxon>Caudoviricetes</taxon>
        <taxon>Vandenendeviridae</taxon>
        <taxon>Gorskivirinae</taxon>
        <taxon>Otagovirus</taxon>
        <taxon>Otagovirus psa315</taxon>
    </lineage>
</organism>